<feature type="non-terminal residue" evidence="2">
    <location>
        <position position="1"/>
    </location>
</feature>
<reference evidence="2" key="1">
    <citation type="submission" date="2018-05" db="EMBL/GenBank/DDBJ databases">
        <authorList>
            <person name="Lanie J.A."/>
            <person name="Ng W.-L."/>
            <person name="Kazmierczak K.M."/>
            <person name="Andrzejewski T.M."/>
            <person name="Davidsen T.M."/>
            <person name="Wayne K.J."/>
            <person name="Tettelin H."/>
            <person name="Glass J.I."/>
            <person name="Rusch D."/>
            <person name="Podicherti R."/>
            <person name="Tsui H.-C.T."/>
            <person name="Winkler M.E."/>
        </authorList>
    </citation>
    <scope>NUCLEOTIDE SEQUENCE</scope>
</reference>
<name>A0A383AYH6_9ZZZZ</name>
<protein>
    <submittedName>
        <fullName evidence="2">Uncharacterized protein</fullName>
    </submittedName>
</protein>
<organism evidence="2">
    <name type="scientific">marine metagenome</name>
    <dbReference type="NCBI Taxonomy" id="408172"/>
    <lineage>
        <taxon>unclassified sequences</taxon>
        <taxon>metagenomes</taxon>
        <taxon>ecological metagenomes</taxon>
    </lineage>
</organism>
<feature type="compositionally biased region" description="Gly residues" evidence="1">
    <location>
        <begin position="1"/>
        <end position="11"/>
    </location>
</feature>
<dbReference type="EMBL" id="UINC01195900">
    <property type="protein sequence ID" value="SVE12681.1"/>
    <property type="molecule type" value="Genomic_DNA"/>
</dbReference>
<evidence type="ECO:0000313" key="2">
    <source>
        <dbReference type="EMBL" id="SVE12681.1"/>
    </source>
</evidence>
<dbReference type="AlphaFoldDB" id="A0A383AYH6"/>
<proteinExistence type="predicted"/>
<evidence type="ECO:0000256" key="1">
    <source>
        <dbReference type="SAM" id="MobiDB-lite"/>
    </source>
</evidence>
<feature type="non-terminal residue" evidence="2">
    <location>
        <position position="33"/>
    </location>
</feature>
<accession>A0A383AYH6</accession>
<feature type="region of interest" description="Disordered" evidence="1">
    <location>
        <begin position="1"/>
        <end position="33"/>
    </location>
</feature>
<sequence length="33" mass="3024">SGGQPGRGSGVGADQTGQNENGPLPESGSGAVV</sequence>
<gene>
    <name evidence="2" type="ORF">METZ01_LOCUS465535</name>
</gene>